<evidence type="ECO:0000313" key="3">
    <source>
        <dbReference type="Proteomes" id="UP000700059"/>
    </source>
</evidence>
<feature type="transmembrane region" description="Helical" evidence="1">
    <location>
        <begin position="72"/>
        <end position="97"/>
    </location>
</feature>
<feature type="transmembrane region" description="Helical" evidence="1">
    <location>
        <begin position="6"/>
        <end position="25"/>
    </location>
</feature>
<dbReference type="RefSeq" id="WP_221561822.1">
    <property type="nucleotide sequence ID" value="NZ_JAIGYQ010000010.1"/>
</dbReference>
<keyword evidence="1" id="KW-0812">Transmembrane</keyword>
<evidence type="ECO:0000313" key="2">
    <source>
        <dbReference type="EMBL" id="MBX7491207.1"/>
    </source>
</evidence>
<evidence type="ECO:0000256" key="1">
    <source>
        <dbReference type="SAM" id="Phobius"/>
    </source>
</evidence>
<protein>
    <submittedName>
        <fullName evidence="2">Uncharacterized protein</fullName>
    </submittedName>
</protein>
<organism evidence="2 3">
    <name type="scientific">Helicobacter turcicus</name>
    <dbReference type="NCBI Taxonomy" id="2867412"/>
    <lineage>
        <taxon>Bacteria</taxon>
        <taxon>Pseudomonadati</taxon>
        <taxon>Campylobacterota</taxon>
        <taxon>Epsilonproteobacteria</taxon>
        <taxon>Campylobacterales</taxon>
        <taxon>Helicobacteraceae</taxon>
        <taxon>Helicobacter</taxon>
    </lineage>
</organism>
<dbReference type="EMBL" id="JAIGYQ010000010">
    <property type="protein sequence ID" value="MBX7491207.1"/>
    <property type="molecule type" value="Genomic_DNA"/>
</dbReference>
<name>A0ABS7JPB8_9HELI</name>
<sequence length="124" mass="14825">MRTEYFNFGKIFILILLSFSTWAFGGNVQEQINSKEYHTKEERNLQAKKYLENKYDFKENIKNEKQSLFEQILITIGAIVVFLIPILCPLFLVYLFAEYCKSNTNYRNLFSSFLIVFTFFKKIK</sequence>
<keyword evidence="1" id="KW-1133">Transmembrane helix</keyword>
<reference evidence="2 3" key="1">
    <citation type="submission" date="2021-08" db="EMBL/GenBank/DDBJ databases">
        <title>Helicobacter spp. isolated from feces of Anatolian Ground Squirrel (Spermophilus xanthoprymnus) in Turkey.</title>
        <authorList>
            <person name="Aydin F."/>
            <person name="Abay S."/>
            <person name="Kayman T."/>
            <person name="Karakaya E."/>
            <person name="Saticioglu I.B."/>
        </authorList>
    </citation>
    <scope>NUCLEOTIDE SEQUENCE [LARGE SCALE GENOMIC DNA]</scope>
    <source>
        <strain evidence="2 3">Faydin-H70</strain>
    </source>
</reference>
<keyword evidence="3" id="KW-1185">Reference proteome</keyword>
<keyword evidence="1" id="KW-0472">Membrane</keyword>
<accession>A0ABS7JPB8</accession>
<dbReference type="Proteomes" id="UP000700059">
    <property type="component" value="Unassembled WGS sequence"/>
</dbReference>
<comment type="caution">
    <text evidence="2">The sequence shown here is derived from an EMBL/GenBank/DDBJ whole genome shotgun (WGS) entry which is preliminary data.</text>
</comment>
<proteinExistence type="predicted"/>
<gene>
    <name evidence="2" type="ORF">K4G57_07010</name>
</gene>